<evidence type="ECO:0000256" key="1">
    <source>
        <dbReference type="SAM" id="MobiDB-lite"/>
    </source>
</evidence>
<proteinExistence type="predicted"/>
<feature type="compositionally biased region" description="Low complexity" evidence="1">
    <location>
        <begin position="174"/>
        <end position="210"/>
    </location>
</feature>
<sequence>MTPSTSNTGAGTGGRLAGGRPGTGTARRPGGPTAHRAATTDAGPVRRYRGRSLEELLPRICEELGDDAVILRRREGLAGGVGGFFQQRYIEVEAAPGDVVAGAGPGGHAVDFHDGEPALPGLLDGRAFVDELRRASTAPDVAPPHEQTWDDEGEWGPVAPARTARPWTPPLATPPSATAPSVGVPRAAAPSAGPARAVAPSTDARPAAAPRPRHPVEVRDPVEQLLVPPATASAPTTGAPTVAPPAGAAPAVRPWRPARVPTTEREPFGPADAFAEIGQLDRQLEELHLAGVETPFDVAAVPMAPAPSAADALLPGHAYAMPVAAPREEDPHAQPQGEEASRIASDVAEYGLVARGLPPLLARRIVSEAVRLALPLEPGRRLERAVRSTLARRIPVLGDRTETTSLAIAGTPGSDRQALTVALARAHVAAGQRVLVVGLHVVAEPESGDAGLACRLHGVDAEVLRGRPTSIGPALEREEHDVVLLDLPVADPDDRDEVVALVEALEELRVAEVHLALPATAPAPAVAQQLDALAPLAPDALAITAMDRGARPGTLVGAAVERALPLSYVATSEAAVAASAARLARMVCP</sequence>
<accession>A0ABU4VLW3</accession>
<feature type="compositionally biased region" description="Low complexity" evidence="1">
    <location>
        <begin position="157"/>
        <end position="166"/>
    </location>
</feature>
<feature type="compositionally biased region" description="Gly residues" evidence="1">
    <location>
        <begin position="10"/>
        <end position="22"/>
    </location>
</feature>
<feature type="region of interest" description="Disordered" evidence="1">
    <location>
        <begin position="1"/>
        <end position="44"/>
    </location>
</feature>
<reference evidence="2 3" key="1">
    <citation type="submission" date="2023-11" db="EMBL/GenBank/DDBJ databases">
        <authorList>
            <person name="Xu M."/>
            <person name="Jiang T."/>
        </authorList>
    </citation>
    <scope>NUCLEOTIDE SEQUENCE [LARGE SCALE GENOMIC DNA]</scope>
    <source>
        <strain evidence="2 3">SD</strain>
    </source>
</reference>
<name>A0ABU4VLW3_9ACTN</name>
<feature type="region of interest" description="Disordered" evidence="1">
    <location>
        <begin position="135"/>
        <end position="216"/>
    </location>
</feature>
<dbReference type="EMBL" id="JAXAVX010000008">
    <property type="protein sequence ID" value="MDX8152831.1"/>
    <property type="molecule type" value="Genomic_DNA"/>
</dbReference>
<evidence type="ECO:0008006" key="4">
    <source>
        <dbReference type="Google" id="ProtNLM"/>
    </source>
</evidence>
<evidence type="ECO:0000313" key="3">
    <source>
        <dbReference type="Proteomes" id="UP001277761"/>
    </source>
</evidence>
<comment type="caution">
    <text evidence="2">The sequence shown here is derived from an EMBL/GenBank/DDBJ whole genome shotgun (WGS) entry which is preliminary data.</text>
</comment>
<dbReference type="Proteomes" id="UP001277761">
    <property type="component" value="Unassembled WGS sequence"/>
</dbReference>
<feature type="compositionally biased region" description="Low complexity" evidence="1">
    <location>
        <begin position="23"/>
        <end position="34"/>
    </location>
</feature>
<dbReference type="InterPro" id="IPR027417">
    <property type="entry name" value="P-loop_NTPase"/>
</dbReference>
<gene>
    <name evidence="2" type="ORF">SK069_14615</name>
</gene>
<organism evidence="2 3">
    <name type="scientific">Patulibacter brassicae</name>
    <dbReference type="NCBI Taxonomy" id="1705717"/>
    <lineage>
        <taxon>Bacteria</taxon>
        <taxon>Bacillati</taxon>
        <taxon>Actinomycetota</taxon>
        <taxon>Thermoleophilia</taxon>
        <taxon>Solirubrobacterales</taxon>
        <taxon>Patulibacteraceae</taxon>
        <taxon>Patulibacter</taxon>
    </lineage>
</organism>
<dbReference type="RefSeq" id="WP_319954986.1">
    <property type="nucleotide sequence ID" value="NZ_JAXAVX010000008.1"/>
</dbReference>
<feature type="region of interest" description="Disordered" evidence="1">
    <location>
        <begin position="230"/>
        <end position="253"/>
    </location>
</feature>
<keyword evidence="3" id="KW-1185">Reference proteome</keyword>
<dbReference type="Gene3D" id="3.40.50.300">
    <property type="entry name" value="P-loop containing nucleotide triphosphate hydrolases"/>
    <property type="match status" value="1"/>
</dbReference>
<evidence type="ECO:0000313" key="2">
    <source>
        <dbReference type="EMBL" id="MDX8152831.1"/>
    </source>
</evidence>
<protein>
    <recommendedName>
        <fullName evidence="4">Flagellar biosynthesis protein FlhF</fullName>
    </recommendedName>
</protein>